<evidence type="ECO:0000313" key="4">
    <source>
        <dbReference type="EMBL" id="KAF2486259.1"/>
    </source>
</evidence>
<dbReference type="GO" id="GO:0003729">
    <property type="term" value="F:mRNA binding"/>
    <property type="evidence" value="ECO:0007669"/>
    <property type="project" value="TreeGrafter"/>
</dbReference>
<dbReference type="GeneID" id="54477552"/>
<reference evidence="4" key="1">
    <citation type="journal article" date="2020" name="Stud. Mycol.">
        <title>101 Dothideomycetes genomes: a test case for predicting lifestyles and emergence of pathogens.</title>
        <authorList>
            <person name="Haridas S."/>
            <person name="Albert R."/>
            <person name="Binder M."/>
            <person name="Bloem J."/>
            <person name="Labutti K."/>
            <person name="Salamov A."/>
            <person name="Andreopoulos B."/>
            <person name="Baker S."/>
            <person name="Barry K."/>
            <person name="Bills G."/>
            <person name="Bluhm B."/>
            <person name="Cannon C."/>
            <person name="Castanera R."/>
            <person name="Culley D."/>
            <person name="Daum C."/>
            <person name="Ezra D."/>
            <person name="Gonzalez J."/>
            <person name="Henrissat B."/>
            <person name="Kuo A."/>
            <person name="Liang C."/>
            <person name="Lipzen A."/>
            <person name="Lutzoni F."/>
            <person name="Magnuson J."/>
            <person name="Mondo S."/>
            <person name="Nolan M."/>
            <person name="Ohm R."/>
            <person name="Pangilinan J."/>
            <person name="Park H.-J."/>
            <person name="Ramirez L."/>
            <person name="Alfaro M."/>
            <person name="Sun H."/>
            <person name="Tritt A."/>
            <person name="Yoshinaga Y."/>
            <person name="Zwiers L.-H."/>
            <person name="Turgeon B."/>
            <person name="Goodwin S."/>
            <person name="Spatafora J."/>
            <person name="Crous P."/>
            <person name="Grigoriev I."/>
        </authorList>
    </citation>
    <scope>NUCLEOTIDE SEQUENCE</scope>
    <source>
        <strain evidence="4">CBS 113389</strain>
    </source>
</reference>
<dbReference type="Proteomes" id="UP000799767">
    <property type="component" value="Unassembled WGS sequence"/>
</dbReference>
<sequence>MVARCLYAAQKENDLEFVQSLPRTTFLECIRVLQPSNFTLPLTSTHMDLSDAVAKQLGLTPIQHIVRQHSNVLKDMLAIRRRAGAAVGLPEYRMLLQSARDLGRPFSADRIWRDLLEDGVTPDTACYNALMGAHAWHGLHRTSSRRSDRITPFSQLARQRSSPPPMFATYRVGEGGIKEHVTRMFSSMLKDGAIADEESFRNVIIATAREGDMATVKAILRRIWDVDVDSLQASKPAATPTKPLNEDSPLAPNSKTLFALAYAFGINNDVPAALRVVGDMAQRYNLSIDLNVWEQLFEWTFVLASMSTRTGVKAQTDGSRTGQLPRSTALTLWESMTGAPYFVQPTMGMYNHLIKNLQDRAWPREIYAKMLEGRELSLANQAAARRALRVLERAVKGDNSTGKSLETLRREWEHADLVRKRDIVYCKRWLRLFLSTLRQFNRSDTSQDLALRETPRILWEWRAWAPTVVKYDVTGGVVELQIRTAEEIKVAQEVGAELKQKAESIAQQVPMFLAGSRTAKFTPFGASD</sequence>
<proteinExistence type="predicted"/>
<accession>A0A6A6Q2N5</accession>
<organism evidence="4 5">
    <name type="scientific">Neohortaea acidophila</name>
    <dbReference type="NCBI Taxonomy" id="245834"/>
    <lineage>
        <taxon>Eukaryota</taxon>
        <taxon>Fungi</taxon>
        <taxon>Dikarya</taxon>
        <taxon>Ascomycota</taxon>
        <taxon>Pezizomycotina</taxon>
        <taxon>Dothideomycetes</taxon>
        <taxon>Dothideomycetidae</taxon>
        <taxon>Mycosphaerellales</taxon>
        <taxon>Teratosphaeriaceae</taxon>
        <taxon>Neohortaea</taxon>
    </lineage>
</organism>
<dbReference type="AlphaFoldDB" id="A0A6A6Q2N5"/>
<dbReference type="PANTHER" id="PTHR47938">
    <property type="entry name" value="RESPIRATORY COMPLEX I CHAPERONE (CIA84), PUTATIVE (AFU_ORTHOLOGUE AFUA_2G06020)-RELATED"/>
    <property type="match status" value="1"/>
</dbReference>
<dbReference type="Gene3D" id="1.25.40.10">
    <property type="entry name" value="Tetratricopeptide repeat domain"/>
    <property type="match status" value="1"/>
</dbReference>
<evidence type="ECO:0000256" key="2">
    <source>
        <dbReference type="ARBA" id="ARBA00022946"/>
    </source>
</evidence>
<keyword evidence="3" id="KW-0496">Mitochondrion</keyword>
<dbReference type="OrthoDB" id="185373at2759"/>
<dbReference type="PANTHER" id="PTHR47938:SF35">
    <property type="entry name" value="PENTATRICOPEPTIDE REPEAT-CONTAINING PROTEIN 4, MITOCHONDRIAL-RELATED"/>
    <property type="match status" value="1"/>
</dbReference>
<dbReference type="InterPro" id="IPR011990">
    <property type="entry name" value="TPR-like_helical_dom_sf"/>
</dbReference>
<evidence type="ECO:0000313" key="5">
    <source>
        <dbReference type="Proteomes" id="UP000799767"/>
    </source>
</evidence>
<dbReference type="InterPro" id="IPR024319">
    <property type="entry name" value="ATPase_expression_mit"/>
</dbReference>
<keyword evidence="2" id="KW-0809">Transit peptide</keyword>
<protein>
    <submittedName>
        <fullName evidence="4">Mitochondrial ATPase expression-domain-containing protein</fullName>
    </submittedName>
</protein>
<dbReference type="RefSeq" id="XP_033592828.1">
    <property type="nucleotide sequence ID" value="XM_033736550.1"/>
</dbReference>
<gene>
    <name evidence="4" type="ORF">BDY17DRAFT_321071</name>
</gene>
<keyword evidence="5" id="KW-1185">Reference proteome</keyword>
<evidence type="ECO:0000256" key="3">
    <source>
        <dbReference type="ARBA" id="ARBA00023128"/>
    </source>
</evidence>
<dbReference type="Pfam" id="PF12921">
    <property type="entry name" value="ATP13"/>
    <property type="match status" value="1"/>
</dbReference>
<dbReference type="EMBL" id="MU001632">
    <property type="protein sequence ID" value="KAF2486259.1"/>
    <property type="molecule type" value="Genomic_DNA"/>
</dbReference>
<comment type="subcellular location">
    <subcellularLocation>
        <location evidence="1">Mitochondrion</location>
    </subcellularLocation>
</comment>
<name>A0A6A6Q2N5_9PEZI</name>
<evidence type="ECO:0000256" key="1">
    <source>
        <dbReference type="ARBA" id="ARBA00004173"/>
    </source>
</evidence>
<dbReference type="GO" id="GO:0005739">
    <property type="term" value="C:mitochondrion"/>
    <property type="evidence" value="ECO:0007669"/>
    <property type="project" value="UniProtKB-SubCell"/>
</dbReference>